<keyword evidence="3 9" id="KW-0812">Transmembrane</keyword>
<dbReference type="InterPro" id="IPR026234">
    <property type="entry name" value="MRGPCRFAMILY"/>
</dbReference>
<keyword evidence="5" id="KW-0297">G-protein coupled receptor</keyword>
<dbReference type="GO" id="GO:0005886">
    <property type="term" value="C:plasma membrane"/>
    <property type="evidence" value="ECO:0007669"/>
    <property type="project" value="UniProtKB-SubCell"/>
</dbReference>
<keyword evidence="8" id="KW-0807">Transducer</keyword>
<dbReference type="STRING" id="38772.ENSGAGP00000005528"/>
<keyword evidence="2" id="KW-1003">Cell membrane</keyword>
<proteinExistence type="predicted"/>
<dbReference type="PANTHER" id="PTHR11334">
    <property type="entry name" value="MAS-RELATED G-PROTEIN COUPLED RECEPTOR"/>
    <property type="match status" value="1"/>
</dbReference>
<reference evidence="10" key="2">
    <citation type="submission" date="2025-08" db="UniProtKB">
        <authorList>
            <consortium name="Ensembl"/>
        </authorList>
    </citation>
    <scope>IDENTIFICATION</scope>
</reference>
<evidence type="ECO:0000256" key="4">
    <source>
        <dbReference type="ARBA" id="ARBA00022989"/>
    </source>
</evidence>
<keyword evidence="11" id="KW-1185">Reference proteome</keyword>
<evidence type="ECO:0000256" key="6">
    <source>
        <dbReference type="ARBA" id="ARBA00023136"/>
    </source>
</evidence>
<dbReference type="SUPFAM" id="SSF81321">
    <property type="entry name" value="Family A G protein-coupled receptor-like"/>
    <property type="match status" value="1"/>
</dbReference>
<evidence type="ECO:0000256" key="9">
    <source>
        <dbReference type="SAM" id="Phobius"/>
    </source>
</evidence>
<evidence type="ECO:0008006" key="12">
    <source>
        <dbReference type="Google" id="ProtNLM"/>
    </source>
</evidence>
<evidence type="ECO:0000256" key="7">
    <source>
        <dbReference type="ARBA" id="ARBA00023170"/>
    </source>
</evidence>
<organism evidence="10 11">
    <name type="scientific">Gopherus agassizii</name>
    <name type="common">Agassiz's desert tortoise</name>
    <dbReference type="NCBI Taxonomy" id="38772"/>
    <lineage>
        <taxon>Eukaryota</taxon>
        <taxon>Metazoa</taxon>
        <taxon>Chordata</taxon>
        <taxon>Craniata</taxon>
        <taxon>Vertebrata</taxon>
        <taxon>Euteleostomi</taxon>
        <taxon>Archelosauria</taxon>
        <taxon>Testudinata</taxon>
        <taxon>Testudines</taxon>
        <taxon>Cryptodira</taxon>
        <taxon>Durocryptodira</taxon>
        <taxon>Testudinoidea</taxon>
        <taxon>Testudinidae</taxon>
        <taxon>Gopherus</taxon>
    </lineage>
</organism>
<evidence type="ECO:0000256" key="2">
    <source>
        <dbReference type="ARBA" id="ARBA00022475"/>
    </source>
</evidence>
<reference evidence="11" key="1">
    <citation type="journal article" date="2017" name="PLoS ONE">
        <title>The Agassiz's desert tortoise genome provides a resource for the conservation of a threatened species.</title>
        <authorList>
            <person name="Tollis M."/>
            <person name="DeNardo D.F."/>
            <person name="Cornelius J.A."/>
            <person name="Dolby G.A."/>
            <person name="Edwards T."/>
            <person name="Henen B.T."/>
            <person name="Karl A.E."/>
            <person name="Murphy R.W."/>
            <person name="Kusumi K."/>
        </authorList>
    </citation>
    <scope>NUCLEOTIDE SEQUENCE [LARGE SCALE GENOMIC DNA]</scope>
</reference>
<evidence type="ECO:0000256" key="8">
    <source>
        <dbReference type="ARBA" id="ARBA00023224"/>
    </source>
</evidence>
<evidence type="ECO:0000256" key="1">
    <source>
        <dbReference type="ARBA" id="ARBA00004651"/>
    </source>
</evidence>
<evidence type="ECO:0000256" key="5">
    <source>
        <dbReference type="ARBA" id="ARBA00023040"/>
    </source>
</evidence>
<comment type="subcellular location">
    <subcellularLocation>
        <location evidence="1">Cell membrane</location>
        <topology evidence="1">Multi-pass membrane protein</topology>
    </subcellularLocation>
</comment>
<name>A0A452GUA8_9SAUR</name>
<dbReference type="PANTHER" id="PTHR11334:SF29">
    <property type="entry name" value="MAS-RELATED G-PROTEIN COUPLED RECEPTOR MEMBER X2"/>
    <property type="match status" value="1"/>
</dbReference>
<evidence type="ECO:0000313" key="10">
    <source>
        <dbReference type="Ensembl" id="ENSGAGP00000005528.1"/>
    </source>
</evidence>
<evidence type="ECO:0000313" key="11">
    <source>
        <dbReference type="Proteomes" id="UP000291020"/>
    </source>
</evidence>
<dbReference type="Ensembl" id="ENSGAGT00000006432.1">
    <property type="protein sequence ID" value="ENSGAGP00000005528.1"/>
    <property type="gene ID" value="ENSGAGG00000004484.1"/>
</dbReference>
<accession>A0A452GUA8</accession>
<keyword evidence="6 9" id="KW-0472">Membrane</keyword>
<reference evidence="10" key="3">
    <citation type="submission" date="2025-09" db="UniProtKB">
        <authorList>
            <consortium name="Ensembl"/>
        </authorList>
    </citation>
    <scope>IDENTIFICATION</scope>
</reference>
<keyword evidence="4 9" id="KW-1133">Transmembrane helix</keyword>
<feature type="transmembrane region" description="Helical" evidence="9">
    <location>
        <begin position="44"/>
        <end position="64"/>
    </location>
</feature>
<dbReference type="Proteomes" id="UP000291020">
    <property type="component" value="Unassembled WGS sequence"/>
</dbReference>
<dbReference type="AlphaFoldDB" id="A0A452GUA8"/>
<keyword evidence="7" id="KW-0675">Receptor</keyword>
<protein>
    <recommendedName>
        <fullName evidence="12">G-protein coupled receptors family 1 profile domain-containing protein</fullName>
    </recommendedName>
</protein>
<dbReference type="Gene3D" id="1.20.1070.10">
    <property type="entry name" value="Rhodopsin 7-helix transmembrane proteins"/>
    <property type="match status" value="1"/>
</dbReference>
<feature type="transmembrane region" description="Helical" evidence="9">
    <location>
        <begin position="12"/>
        <end position="32"/>
    </location>
</feature>
<dbReference type="GO" id="GO:0004930">
    <property type="term" value="F:G protein-coupled receptor activity"/>
    <property type="evidence" value="ECO:0007669"/>
    <property type="project" value="UniProtKB-KW"/>
</dbReference>
<sequence>TSFLLFDAPPATIYGITWLICLFGLVGNRIVLWFLGFHIKRNPFAVYILNLAISDTFFLLYSTARGGSMPQHAKRMLGAPCCGGCSASCQVGGRQGAFVR</sequence>
<evidence type="ECO:0000256" key="3">
    <source>
        <dbReference type="ARBA" id="ARBA00022692"/>
    </source>
</evidence>